<dbReference type="SUPFAM" id="SSF56281">
    <property type="entry name" value="Metallo-hydrolase/oxidoreductase"/>
    <property type="match status" value="1"/>
</dbReference>
<evidence type="ECO:0000313" key="3">
    <source>
        <dbReference type="Proteomes" id="UP000290204"/>
    </source>
</evidence>
<dbReference type="InterPro" id="IPR036866">
    <property type="entry name" value="RibonucZ/Hydroxyglut_hydro"/>
</dbReference>
<dbReference type="SMART" id="SM00849">
    <property type="entry name" value="Lactamase_B"/>
    <property type="match status" value="1"/>
</dbReference>
<gene>
    <name evidence="2" type="ORF">ESA94_07055</name>
</gene>
<evidence type="ECO:0000313" key="2">
    <source>
        <dbReference type="EMBL" id="RXK62748.1"/>
    </source>
</evidence>
<dbReference type="PANTHER" id="PTHR47619:SF1">
    <property type="entry name" value="EXODEOXYRIBONUCLEASE WALJ"/>
    <property type="match status" value="1"/>
</dbReference>
<organism evidence="2 3">
    <name type="scientific">Lacibacter luteus</name>
    <dbReference type="NCBI Taxonomy" id="2508719"/>
    <lineage>
        <taxon>Bacteria</taxon>
        <taxon>Pseudomonadati</taxon>
        <taxon>Bacteroidota</taxon>
        <taxon>Chitinophagia</taxon>
        <taxon>Chitinophagales</taxon>
        <taxon>Chitinophagaceae</taxon>
        <taxon>Lacibacter</taxon>
    </lineage>
</organism>
<name>A0A4Q1CNP1_9BACT</name>
<dbReference type="Pfam" id="PF12706">
    <property type="entry name" value="Lactamase_B_2"/>
    <property type="match status" value="1"/>
</dbReference>
<proteinExistence type="predicted"/>
<feature type="domain" description="Metallo-beta-lactamase" evidence="1">
    <location>
        <begin position="13"/>
        <end position="179"/>
    </location>
</feature>
<keyword evidence="2" id="KW-0378">Hydrolase</keyword>
<dbReference type="RefSeq" id="WP_129130118.1">
    <property type="nucleotide sequence ID" value="NZ_SDHW01000001.1"/>
</dbReference>
<reference evidence="2 3" key="1">
    <citation type="submission" date="2019-01" db="EMBL/GenBank/DDBJ databases">
        <title>Lacibacter sp. strain TTM-7.</title>
        <authorList>
            <person name="Chen W.-M."/>
        </authorList>
    </citation>
    <scope>NUCLEOTIDE SEQUENCE [LARGE SCALE GENOMIC DNA]</scope>
    <source>
        <strain evidence="2 3">TTM-7</strain>
    </source>
</reference>
<sequence length="280" mass="31774">MPVYFTSLNSGSNANCYYVSNGVTALLFDAGLSCRETEKRMQRLGLDIKQVKAIFISHEHSDHINGLEVLSKKHQLPVYVSEKTWNNTNLSVDVQLLKHFRKDEVVMIDELQVKCFSKSHDAADPFSFMISCQGVNVSVITDIGHACKNVIRYFQQSHAVFLESNYCETMLANGDYPYHLKRRVSSDEGHLSNEQALDVFLSYRTQQLQFLILSHLSKNNNTPQTVDALFQPHAGTTKVIVASRYEESELFSIDGITTAVRSTMLKKKKQQPDQNQLSLF</sequence>
<dbReference type="InterPro" id="IPR001279">
    <property type="entry name" value="Metallo-B-lactamas"/>
</dbReference>
<dbReference type="PANTHER" id="PTHR47619">
    <property type="entry name" value="METALLO-HYDROLASE YYCJ-RELATED"/>
    <property type="match status" value="1"/>
</dbReference>
<protein>
    <submittedName>
        <fullName evidence="2">MBL fold metallo-hydrolase</fullName>
    </submittedName>
</protein>
<dbReference type="Proteomes" id="UP000290204">
    <property type="component" value="Unassembled WGS sequence"/>
</dbReference>
<dbReference type="InterPro" id="IPR052533">
    <property type="entry name" value="WalJ/YycJ-like"/>
</dbReference>
<evidence type="ECO:0000259" key="1">
    <source>
        <dbReference type="SMART" id="SM00849"/>
    </source>
</evidence>
<comment type="caution">
    <text evidence="2">The sequence shown here is derived from an EMBL/GenBank/DDBJ whole genome shotgun (WGS) entry which is preliminary data.</text>
</comment>
<dbReference type="Gene3D" id="3.60.15.10">
    <property type="entry name" value="Ribonuclease Z/Hydroxyacylglutathione hydrolase-like"/>
    <property type="match status" value="1"/>
</dbReference>
<dbReference type="AlphaFoldDB" id="A0A4Q1CNP1"/>
<dbReference type="GO" id="GO:0016787">
    <property type="term" value="F:hydrolase activity"/>
    <property type="evidence" value="ECO:0007669"/>
    <property type="project" value="UniProtKB-KW"/>
</dbReference>
<dbReference type="EMBL" id="SDHW01000001">
    <property type="protein sequence ID" value="RXK62748.1"/>
    <property type="molecule type" value="Genomic_DNA"/>
</dbReference>
<dbReference type="OrthoDB" id="9781189at2"/>
<keyword evidence="3" id="KW-1185">Reference proteome</keyword>
<accession>A0A4Q1CNP1</accession>